<sequence length="130" mass="13656">MDTAAAAATAFPQQQAQDPATAASATTTMATSGSTRSAPSGSIGPFIAVISVIAVLTFISCAIGRAYSRRVDPTIAPLDSIERRSFFRWLKEKTSEVVLHGEGARFGTGLKRVMSFWRRGGKPGGGLPQP</sequence>
<feature type="transmembrane region" description="Helical" evidence="2">
    <location>
        <begin position="46"/>
        <end position="67"/>
    </location>
</feature>
<reference evidence="3 4" key="1">
    <citation type="journal article" date="2023" name="Hortic Res">
        <title>Pangenome of water caltrop reveals structural variations and asymmetric subgenome divergence after allopolyploidization.</title>
        <authorList>
            <person name="Zhang X."/>
            <person name="Chen Y."/>
            <person name="Wang L."/>
            <person name="Yuan Y."/>
            <person name="Fang M."/>
            <person name="Shi L."/>
            <person name="Lu R."/>
            <person name="Comes H.P."/>
            <person name="Ma Y."/>
            <person name="Chen Y."/>
            <person name="Huang G."/>
            <person name="Zhou Y."/>
            <person name="Zheng Z."/>
            <person name="Qiu Y."/>
        </authorList>
    </citation>
    <scope>NUCLEOTIDE SEQUENCE [LARGE SCALE GENOMIC DNA]</scope>
    <source>
        <tissue evidence="3">Roots</tissue>
    </source>
</reference>
<keyword evidence="4" id="KW-1185">Reference proteome</keyword>
<dbReference type="AlphaFoldDB" id="A0AAN7JZK3"/>
<keyword evidence="2" id="KW-0472">Membrane</keyword>
<dbReference type="EMBL" id="JAXIOK010000013">
    <property type="protein sequence ID" value="KAK4756384.1"/>
    <property type="molecule type" value="Genomic_DNA"/>
</dbReference>
<accession>A0AAN7JZK3</accession>
<keyword evidence="2" id="KW-0812">Transmembrane</keyword>
<feature type="compositionally biased region" description="Low complexity" evidence="1">
    <location>
        <begin position="8"/>
        <end position="38"/>
    </location>
</feature>
<dbReference type="Proteomes" id="UP001345219">
    <property type="component" value="Chromosome 6"/>
</dbReference>
<protein>
    <recommendedName>
        <fullName evidence="5">Transmembrane protein</fullName>
    </recommendedName>
</protein>
<evidence type="ECO:0008006" key="5">
    <source>
        <dbReference type="Google" id="ProtNLM"/>
    </source>
</evidence>
<comment type="caution">
    <text evidence="3">The sequence shown here is derived from an EMBL/GenBank/DDBJ whole genome shotgun (WGS) entry which is preliminary data.</text>
</comment>
<dbReference type="PANTHER" id="PTHR33429">
    <property type="entry name" value="OS02G0708000 PROTEIN-RELATED"/>
    <property type="match status" value="1"/>
</dbReference>
<feature type="region of interest" description="Disordered" evidence="1">
    <location>
        <begin position="8"/>
        <end position="40"/>
    </location>
</feature>
<evidence type="ECO:0000313" key="4">
    <source>
        <dbReference type="Proteomes" id="UP001345219"/>
    </source>
</evidence>
<dbReference type="PANTHER" id="PTHR33429:SF23">
    <property type="entry name" value="OS02G0709350 PROTEIN"/>
    <property type="match status" value="1"/>
</dbReference>
<name>A0AAN7JZK3_9MYRT</name>
<evidence type="ECO:0000256" key="1">
    <source>
        <dbReference type="SAM" id="MobiDB-lite"/>
    </source>
</evidence>
<evidence type="ECO:0000313" key="3">
    <source>
        <dbReference type="EMBL" id="KAK4756384.1"/>
    </source>
</evidence>
<keyword evidence="2" id="KW-1133">Transmembrane helix</keyword>
<evidence type="ECO:0000256" key="2">
    <source>
        <dbReference type="SAM" id="Phobius"/>
    </source>
</evidence>
<gene>
    <name evidence="3" type="ORF">SAY87_006511</name>
</gene>
<organism evidence="3 4">
    <name type="scientific">Trapa incisa</name>
    <dbReference type="NCBI Taxonomy" id="236973"/>
    <lineage>
        <taxon>Eukaryota</taxon>
        <taxon>Viridiplantae</taxon>
        <taxon>Streptophyta</taxon>
        <taxon>Embryophyta</taxon>
        <taxon>Tracheophyta</taxon>
        <taxon>Spermatophyta</taxon>
        <taxon>Magnoliopsida</taxon>
        <taxon>eudicotyledons</taxon>
        <taxon>Gunneridae</taxon>
        <taxon>Pentapetalae</taxon>
        <taxon>rosids</taxon>
        <taxon>malvids</taxon>
        <taxon>Myrtales</taxon>
        <taxon>Lythraceae</taxon>
        <taxon>Trapa</taxon>
    </lineage>
</organism>
<proteinExistence type="predicted"/>